<dbReference type="EMBL" id="WHJF01000213">
    <property type="protein sequence ID" value="NHZ66985.1"/>
    <property type="molecule type" value="Genomic_DNA"/>
</dbReference>
<keyword evidence="4" id="KW-1133">Transmembrane helix</keyword>
<organism evidence="6 7">
    <name type="scientific">Massilia genomosp. 1</name>
    <dbReference type="NCBI Taxonomy" id="2609280"/>
    <lineage>
        <taxon>Bacteria</taxon>
        <taxon>Pseudomonadati</taxon>
        <taxon>Pseudomonadota</taxon>
        <taxon>Betaproteobacteria</taxon>
        <taxon>Burkholderiales</taxon>
        <taxon>Oxalobacteraceae</taxon>
        <taxon>Telluria group</taxon>
        <taxon>Massilia</taxon>
    </lineage>
</organism>
<evidence type="ECO:0000313" key="6">
    <source>
        <dbReference type="EMBL" id="NHZ66985.1"/>
    </source>
</evidence>
<evidence type="ECO:0000256" key="1">
    <source>
        <dbReference type="ARBA" id="ARBA00004651"/>
    </source>
</evidence>
<dbReference type="RefSeq" id="WP_167241109.1">
    <property type="nucleotide sequence ID" value="NZ_WHJF01000213.1"/>
</dbReference>
<evidence type="ECO:0000256" key="3">
    <source>
        <dbReference type="ARBA" id="ARBA00022692"/>
    </source>
</evidence>
<comment type="subcellular location">
    <subcellularLocation>
        <location evidence="1">Cell membrane</location>
        <topology evidence="1">Multi-pass membrane protein</topology>
    </subcellularLocation>
</comment>
<keyword evidence="3" id="KW-0812">Transmembrane</keyword>
<keyword evidence="5" id="KW-0472">Membrane</keyword>
<keyword evidence="7" id="KW-1185">Reference proteome</keyword>
<sequence>MFDFIVQFIAETGYVGVFLLMMLENIFPPLPSELIMPFAGFSAGRNELNVIGVVISALCRFEWNWTAGTVDGRSQRSGGWL</sequence>
<evidence type="ECO:0000256" key="2">
    <source>
        <dbReference type="ARBA" id="ARBA00022475"/>
    </source>
</evidence>
<evidence type="ECO:0000256" key="5">
    <source>
        <dbReference type="ARBA" id="ARBA00023136"/>
    </source>
</evidence>
<dbReference type="Proteomes" id="UP000610594">
    <property type="component" value="Unassembled WGS sequence"/>
</dbReference>
<evidence type="ECO:0000313" key="7">
    <source>
        <dbReference type="Proteomes" id="UP000610594"/>
    </source>
</evidence>
<accession>A0ABX0N1V1</accession>
<reference evidence="6 7" key="1">
    <citation type="submission" date="2019-10" db="EMBL/GenBank/DDBJ databases">
        <title>Taxonomy of Antarctic Massilia spp.: description of Massilia rubra sp. nov., Massilia aquatica sp. nov., Massilia mucilaginosa sp. nov., Massilia frigida sp. nov. isolated from streams, lakes and regoliths.</title>
        <authorList>
            <person name="Holochova P."/>
            <person name="Sedlacek I."/>
            <person name="Kralova S."/>
            <person name="Maslanova I."/>
            <person name="Busse H.-J."/>
            <person name="Stankova E."/>
            <person name="Vrbovska V."/>
            <person name="Kovarovic V."/>
            <person name="Bartak M."/>
            <person name="Svec P."/>
            <person name="Pantucek R."/>
        </authorList>
    </citation>
    <scope>NUCLEOTIDE SEQUENCE [LARGE SCALE GENOMIC DNA]</scope>
    <source>
        <strain evidence="6 7">CCM 8694</strain>
    </source>
</reference>
<comment type="caution">
    <text evidence="6">The sequence shown here is derived from an EMBL/GenBank/DDBJ whole genome shotgun (WGS) entry which is preliminary data.</text>
</comment>
<dbReference type="PANTHER" id="PTHR42709">
    <property type="entry name" value="ALKALINE PHOSPHATASE LIKE PROTEIN"/>
    <property type="match status" value="1"/>
</dbReference>
<protein>
    <recommendedName>
        <fullName evidence="8">Alkaline phosphatase</fullName>
    </recommendedName>
</protein>
<evidence type="ECO:0000256" key="4">
    <source>
        <dbReference type="ARBA" id="ARBA00022989"/>
    </source>
</evidence>
<dbReference type="PANTHER" id="PTHR42709:SF6">
    <property type="entry name" value="UNDECAPRENYL PHOSPHATE TRANSPORTER A"/>
    <property type="match status" value="1"/>
</dbReference>
<dbReference type="InterPro" id="IPR051311">
    <property type="entry name" value="DedA_domain"/>
</dbReference>
<proteinExistence type="predicted"/>
<gene>
    <name evidence="6" type="ORF">F1735_32765</name>
</gene>
<keyword evidence="2" id="KW-1003">Cell membrane</keyword>
<name>A0ABX0N1V1_9BURK</name>
<evidence type="ECO:0008006" key="8">
    <source>
        <dbReference type="Google" id="ProtNLM"/>
    </source>
</evidence>